<keyword evidence="7" id="KW-0677">Repeat</keyword>
<dbReference type="CDD" id="cd00200">
    <property type="entry name" value="WD40"/>
    <property type="match status" value="1"/>
</dbReference>
<dbReference type="GeneID" id="106168472"/>
<evidence type="ECO:0000256" key="14">
    <source>
        <dbReference type="ARBA" id="ARBA00071995"/>
    </source>
</evidence>
<evidence type="ECO:0000256" key="11">
    <source>
        <dbReference type="ARBA" id="ARBA00023242"/>
    </source>
</evidence>
<feature type="region of interest" description="Disordered" evidence="16">
    <location>
        <begin position="387"/>
        <end position="407"/>
    </location>
</feature>
<dbReference type="InterPro" id="IPR036322">
    <property type="entry name" value="WD40_repeat_dom_sf"/>
</dbReference>
<evidence type="ECO:0000256" key="4">
    <source>
        <dbReference type="ARBA" id="ARBA00022454"/>
    </source>
</evidence>
<feature type="repeat" description="WD" evidence="15">
    <location>
        <begin position="192"/>
        <end position="234"/>
    </location>
</feature>
<evidence type="ECO:0000256" key="3">
    <source>
        <dbReference type="ARBA" id="ARBA00004906"/>
    </source>
</evidence>
<dbReference type="SUPFAM" id="SSF50978">
    <property type="entry name" value="WD40 repeat-like"/>
    <property type="match status" value="1"/>
</dbReference>
<dbReference type="PROSITE" id="PS50294">
    <property type="entry name" value="WD_REPEATS_REGION"/>
    <property type="match status" value="4"/>
</dbReference>
<dbReference type="PANTHER" id="PTHR46202">
    <property type="entry name" value="DNA EXCISION REPAIR PROTEIN ERCC-8"/>
    <property type="match status" value="1"/>
</dbReference>
<dbReference type="GO" id="GO:0031464">
    <property type="term" value="C:Cul4A-RING E3 ubiquitin ligase complex"/>
    <property type="evidence" value="ECO:0007669"/>
    <property type="project" value="TreeGrafter"/>
</dbReference>
<keyword evidence="4" id="KW-0158">Chromosome</keyword>
<comment type="subunit">
    <text evidence="13">Part of the CSA complex (also named DCX(ERCC8) complex), a DCX E3 ubiquitin-protein ligase complex containing ERCC8, RBX1, DDB1 and CUL4A; the CSA complex interacts with RNA polymerase II; upon UV irradiation it interacts with the COP9 signalosome and preferentially with the hyperphosphorylated form of RNA polymerase II. Interacts with ERCC6/CSB (via CIM motif); promoting recruitment to lesion-stalled RNA polymerase II (Pol II). Interacts with KIAA1530/UVSSA. Interacts with a subunit of RNA polymerase II TFIIH.</text>
</comment>
<dbReference type="GO" id="GO:0016363">
    <property type="term" value="C:nuclear matrix"/>
    <property type="evidence" value="ECO:0007669"/>
    <property type="project" value="UniProtKB-SubCell"/>
</dbReference>
<evidence type="ECO:0000256" key="16">
    <source>
        <dbReference type="SAM" id="MobiDB-lite"/>
    </source>
</evidence>
<dbReference type="InterPro" id="IPR019775">
    <property type="entry name" value="WD40_repeat_CS"/>
</dbReference>
<gene>
    <name evidence="18" type="primary">LOC106168472</name>
</gene>
<dbReference type="InterPro" id="IPR015943">
    <property type="entry name" value="WD40/YVTN_repeat-like_dom_sf"/>
</dbReference>
<feature type="repeat" description="WD" evidence="15">
    <location>
        <begin position="106"/>
        <end position="139"/>
    </location>
</feature>
<evidence type="ECO:0000256" key="15">
    <source>
        <dbReference type="PROSITE-ProRule" id="PRU00221"/>
    </source>
</evidence>
<keyword evidence="5" id="KW-0597">Phosphoprotein</keyword>
<proteinExistence type="predicted"/>
<dbReference type="GO" id="GO:0006283">
    <property type="term" value="P:transcription-coupled nucleotide-excision repair"/>
    <property type="evidence" value="ECO:0007669"/>
    <property type="project" value="InterPro"/>
</dbReference>
<dbReference type="AlphaFoldDB" id="A0A1S3IXS1"/>
<evidence type="ECO:0000256" key="1">
    <source>
        <dbReference type="ARBA" id="ARBA00004109"/>
    </source>
</evidence>
<comment type="subcellular location">
    <subcellularLocation>
        <location evidence="2">Chromosome</location>
    </subcellularLocation>
    <subcellularLocation>
        <location evidence="1">Nucleus matrix</location>
    </subcellularLocation>
</comment>
<feature type="compositionally biased region" description="Basic and acidic residues" evidence="16">
    <location>
        <begin position="387"/>
        <end position="396"/>
    </location>
</feature>
<dbReference type="GO" id="GO:0005694">
    <property type="term" value="C:chromosome"/>
    <property type="evidence" value="ECO:0007669"/>
    <property type="project" value="UniProtKB-SubCell"/>
</dbReference>
<dbReference type="InterPro" id="IPR020472">
    <property type="entry name" value="WD40_PAC1"/>
</dbReference>
<reference evidence="18" key="1">
    <citation type="submission" date="2025-08" db="UniProtKB">
        <authorList>
            <consortium name="RefSeq"/>
        </authorList>
    </citation>
    <scope>IDENTIFICATION</scope>
    <source>
        <tissue evidence="18">Gonads</tissue>
    </source>
</reference>
<evidence type="ECO:0000256" key="13">
    <source>
        <dbReference type="ARBA" id="ARBA00062934"/>
    </source>
</evidence>
<name>A0A1S3IXS1_LINAN</name>
<dbReference type="PROSITE" id="PS50082">
    <property type="entry name" value="WD_REPEATS_2"/>
    <property type="match status" value="4"/>
</dbReference>
<dbReference type="PANTHER" id="PTHR46202:SF1">
    <property type="entry name" value="DNA EXCISION REPAIR PROTEIN ERCC-8"/>
    <property type="match status" value="1"/>
</dbReference>
<comment type="function">
    <text evidence="12">Substrate-recognition component of the CSA complex, a DCX (DDB1-CUL4-X-box) E3 ubiquitin-protein ligase complex, involved in transcription-coupled nucleotide excision repair (TC-NER), a process during which RNA polymerase II-blocking lesions are rapidly removed from the transcribed strand of active genes. Following recruitment to lesion-stalled RNA polymerase II (Pol II), the CSA complex mediates ubiquitination of Pol II subunit POLR2A/RPB1 at 'Lys-1268', a critical TC-NER checkpoint, governing RNA Pol II stability and initiating DNA damage excision by TFIIH recruitment. The CSA complex also promotes the ubiquitination and subsequent proteasomal degradation of ERCC6/CSB in a UV-dependent manner; ERCC6 degradation is essential for the recovery of RNA synthesis after transcription-coupled repair. Also plays a role in DNA double-strand breaks (DSSBs) repair by non-homologous end joining (NHEJ).</text>
</comment>
<dbReference type="OrthoDB" id="361494at2759"/>
<evidence type="ECO:0000256" key="2">
    <source>
        <dbReference type="ARBA" id="ARBA00004286"/>
    </source>
</evidence>
<dbReference type="InterPro" id="IPR001680">
    <property type="entry name" value="WD40_rpt"/>
</dbReference>
<evidence type="ECO:0000256" key="5">
    <source>
        <dbReference type="ARBA" id="ARBA00022553"/>
    </source>
</evidence>
<evidence type="ECO:0000256" key="12">
    <source>
        <dbReference type="ARBA" id="ARBA00054544"/>
    </source>
</evidence>
<evidence type="ECO:0000256" key="10">
    <source>
        <dbReference type="ARBA" id="ARBA00023204"/>
    </source>
</evidence>
<dbReference type="STRING" id="7574.A0A1S3IXS1"/>
<dbReference type="KEGG" id="lak:106168472"/>
<keyword evidence="9" id="KW-0833">Ubl conjugation pathway</keyword>
<dbReference type="FunFam" id="2.130.10.10:FF:000130">
    <property type="entry name" value="DNA excision repair protein ERCC-8"/>
    <property type="match status" value="1"/>
</dbReference>
<accession>A0A1S3IXS1</accession>
<dbReference type="Gene3D" id="2.130.10.10">
    <property type="entry name" value="YVTN repeat-like/Quinoprotein amine dehydrogenase"/>
    <property type="match status" value="1"/>
</dbReference>
<keyword evidence="17" id="KW-1185">Reference proteome</keyword>
<dbReference type="OMA" id="WIPAPRE"/>
<keyword evidence="10" id="KW-0234">DNA repair</keyword>
<evidence type="ECO:0000313" key="18">
    <source>
        <dbReference type="RefSeq" id="XP_013402995.1"/>
    </source>
</evidence>
<comment type="pathway">
    <text evidence="3">Protein modification; protein ubiquitination.</text>
</comment>
<dbReference type="RefSeq" id="XP_013402995.1">
    <property type="nucleotide sequence ID" value="XM_013547541.1"/>
</dbReference>
<evidence type="ECO:0000313" key="17">
    <source>
        <dbReference type="Proteomes" id="UP000085678"/>
    </source>
</evidence>
<dbReference type="GO" id="GO:0043161">
    <property type="term" value="P:proteasome-mediated ubiquitin-dependent protein catabolic process"/>
    <property type="evidence" value="ECO:0007669"/>
    <property type="project" value="TreeGrafter"/>
</dbReference>
<dbReference type="GO" id="GO:0000209">
    <property type="term" value="P:protein polyubiquitination"/>
    <property type="evidence" value="ECO:0007669"/>
    <property type="project" value="TreeGrafter"/>
</dbReference>
<dbReference type="PRINTS" id="PR00320">
    <property type="entry name" value="GPROTEINBRPT"/>
</dbReference>
<keyword evidence="6 15" id="KW-0853">WD repeat</keyword>
<dbReference type="GO" id="GO:0009416">
    <property type="term" value="P:response to light stimulus"/>
    <property type="evidence" value="ECO:0007669"/>
    <property type="project" value="UniProtKB-ARBA"/>
</dbReference>
<organism evidence="17 18">
    <name type="scientific">Lingula anatina</name>
    <name type="common">Brachiopod</name>
    <name type="synonym">Lingula unguis</name>
    <dbReference type="NCBI Taxonomy" id="7574"/>
    <lineage>
        <taxon>Eukaryota</taxon>
        <taxon>Metazoa</taxon>
        <taxon>Spiralia</taxon>
        <taxon>Lophotrochozoa</taxon>
        <taxon>Brachiopoda</taxon>
        <taxon>Linguliformea</taxon>
        <taxon>Lingulata</taxon>
        <taxon>Lingulida</taxon>
        <taxon>Linguloidea</taxon>
        <taxon>Lingulidae</taxon>
        <taxon>Lingula</taxon>
    </lineage>
</organism>
<evidence type="ECO:0000256" key="9">
    <source>
        <dbReference type="ARBA" id="ARBA00022786"/>
    </source>
</evidence>
<dbReference type="Pfam" id="PF00400">
    <property type="entry name" value="WD40"/>
    <property type="match status" value="4"/>
</dbReference>
<feature type="repeat" description="WD" evidence="15">
    <location>
        <begin position="252"/>
        <end position="293"/>
    </location>
</feature>
<keyword evidence="11" id="KW-0539">Nucleus</keyword>
<evidence type="ECO:0000256" key="8">
    <source>
        <dbReference type="ARBA" id="ARBA00022763"/>
    </source>
</evidence>
<dbReference type="InterPro" id="IPR042238">
    <property type="entry name" value="Rad28/ERCC8/Ckn1/ATCSA-1"/>
</dbReference>
<sequence>MSSLVGYLAYREQGIYPPSFLSRAETVKRAFSLGLSKYKDLEEVHRGGVTSLDIDPAEGRFLLSGSSSGEVVIHDLHNTTGSLKYTFKCVAHVKRPIGRGRQNVSTHAHSGSVETAQWYPLDTGMFLTSGMDSKLKIWDANALVPADSYEFDSSVYCHDMSPIATKHTLVACGIKGRIKLIDLRSGSASHTLQGHRKTVYTLKWSTREPYVLASGGADSRVLLWDIRSAKGSFMKLDQHNGASQSGNSEQTSTAHSGAVNGLCFTSDGLFLVTFGTDERLRLWNTSNGKNTMVNYGKINNENEKSVQVAISNSCDPTLVYVPEFADVAVYDMFSGERYHTLRGHYHQVTSCAIHPNTHDLYSGSLDRNILQWTADRDSVEEALYQHEHLGKDDGGEGKTVSRTSQVNADEWSSDEEELINVPLEQFL</sequence>
<keyword evidence="8" id="KW-0227">DNA damage</keyword>
<dbReference type="GO" id="GO:0000109">
    <property type="term" value="C:nucleotide-excision repair complex"/>
    <property type="evidence" value="ECO:0007669"/>
    <property type="project" value="TreeGrafter"/>
</dbReference>
<evidence type="ECO:0000256" key="6">
    <source>
        <dbReference type="ARBA" id="ARBA00022574"/>
    </source>
</evidence>
<feature type="repeat" description="WD" evidence="15">
    <location>
        <begin position="341"/>
        <end position="382"/>
    </location>
</feature>
<dbReference type="InParanoid" id="A0A1S3IXS1"/>
<evidence type="ECO:0000256" key="7">
    <source>
        <dbReference type="ARBA" id="ARBA00022737"/>
    </source>
</evidence>
<dbReference type="Proteomes" id="UP000085678">
    <property type="component" value="Unplaced"/>
</dbReference>
<dbReference type="PROSITE" id="PS00678">
    <property type="entry name" value="WD_REPEATS_1"/>
    <property type="match status" value="1"/>
</dbReference>
<protein>
    <recommendedName>
        <fullName evidence="14">DNA excision repair protein ERCC-8</fullName>
    </recommendedName>
</protein>
<dbReference type="SMART" id="SM00320">
    <property type="entry name" value="WD40"/>
    <property type="match status" value="6"/>
</dbReference>